<dbReference type="SUPFAM" id="SSF56925">
    <property type="entry name" value="OMPA-like"/>
    <property type="match status" value="1"/>
</dbReference>
<organism evidence="3 4">
    <name type="scientific">Reichenbachiella ulvae</name>
    <dbReference type="NCBI Taxonomy" id="2980104"/>
    <lineage>
        <taxon>Bacteria</taxon>
        <taxon>Pseudomonadati</taxon>
        <taxon>Bacteroidota</taxon>
        <taxon>Cytophagia</taxon>
        <taxon>Cytophagales</taxon>
        <taxon>Reichenbachiellaceae</taxon>
        <taxon>Reichenbachiella</taxon>
    </lineage>
</organism>
<feature type="chain" id="PRO_5046861521" evidence="1">
    <location>
        <begin position="23"/>
        <end position="293"/>
    </location>
</feature>
<name>A0ABT3CSW7_9BACT</name>
<gene>
    <name evidence="3" type="ORF">N7U62_07825</name>
</gene>
<evidence type="ECO:0000313" key="3">
    <source>
        <dbReference type="EMBL" id="MCV9386565.1"/>
    </source>
</evidence>
<reference evidence="3 4" key="1">
    <citation type="submission" date="2022-10" db="EMBL/GenBank/DDBJ databases">
        <title>Comparative genomics and taxonomic characterization of three novel marine species of genus Reichenbachiella exhibiting antioxidant and polysaccharide degradation activities.</title>
        <authorList>
            <person name="Muhammad N."/>
            <person name="Lee Y.-J."/>
            <person name="Ko J."/>
            <person name="Kim S.-G."/>
        </authorList>
    </citation>
    <scope>NUCLEOTIDE SEQUENCE [LARGE SCALE GENOMIC DNA]</scope>
    <source>
        <strain evidence="3 4">ABR2-5</strain>
    </source>
</reference>
<dbReference type="Pfam" id="PF19089">
    <property type="entry name" value="DUF5777"/>
    <property type="match status" value="1"/>
</dbReference>
<evidence type="ECO:0000313" key="4">
    <source>
        <dbReference type="Proteomes" id="UP001300692"/>
    </source>
</evidence>
<dbReference type="RefSeq" id="WP_264137374.1">
    <property type="nucleotide sequence ID" value="NZ_JAOYOD010000001.1"/>
</dbReference>
<comment type="caution">
    <text evidence="3">The sequence shown here is derived from an EMBL/GenBank/DDBJ whole genome shotgun (WGS) entry which is preliminary data.</text>
</comment>
<keyword evidence="1" id="KW-0732">Signal</keyword>
<dbReference type="InterPro" id="IPR011250">
    <property type="entry name" value="OMP/PagP_B-barrel"/>
</dbReference>
<dbReference type="InterPro" id="IPR045916">
    <property type="entry name" value="DUF5777"/>
</dbReference>
<accession>A0ABT3CSW7</accession>
<feature type="domain" description="DUF5777" evidence="2">
    <location>
        <begin position="43"/>
        <end position="287"/>
    </location>
</feature>
<dbReference type="Proteomes" id="UP001300692">
    <property type="component" value="Unassembled WGS sequence"/>
</dbReference>
<keyword evidence="4" id="KW-1185">Reference proteome</keyword>
<feature type="signal peptide" evidence="1">
    <location>
        <begin position="1"/>
        <end position="22"/>
    </location>
</feature>
<dbReference type="EMBL" id="JAOYOD010000001">
    <property type="protein sequence ID" value="MCV9386565.1"/>
    <property type="molecule type" value="Genomic_DNA"/>
</dbReference>
<proteinExistence type="predicted"/>
<protein>
    <submittedName>
        <fullName evidence="3">DUF5777 family beta-barrel protein</fullName>
    </submittedName>
</protein>
<sequence>MQPNRLVYTLIFLLFLSFSVSAQEDLLAELDTEEKAYPVTSTFKGTRLISGHTVKMLDQGVLDFVISHRFGRVNEGAEEFFGLDNAQIRLGLEYGITDFFTIGIGRSSFQKVLDGYAKARILEQKSSGMPISLVAFGSIASKTGDGAFYDVTVDHETKHRLYYTAQLLAARKFSSKFSAQLAPIWVHRNLVQFADDPNDVFALGVGARYKVTNRIAINAEWYPQLVDRVDGYYDALSVGVDIETGGHVFQIHLTNSRSMIEEGFVSETTGTWSKGDIHIGFNISRVFDLSPKK</sequence>
<evidence type="ECO:0000256" key="1">
    <source>
        <dbReference type="SAM" id="SignalP"/>
    </source>
</evidence>
<evidence type="ECO:0000259" key="2">
    <source>
        <dbReference type="Pfam" id="PF19089"/>
    </source>
</evidence>